<sequence>MLEDYPEQDARHGEHGSVPRLALRLSLRVGDGMRNGVLRITPDNYISLYDGSRRVLWVIAADIYSVSHVDSGSDKSQSSKIDILPAAGYLLPQSTRGIGDSNFIRVIG</sequence>
<name>A0AAN4YM45_ASPOZ</name>
<proteinExistence type="predicted"/>
<dbReference type="EMBL" id="BSYA01000108">
    <property type="protein sequence ID" value="GMG32882.1"/>
    <property type="molecule type" value="Genomic_DNA"/>
</dbReference>
<protein>
    <submittedName>
        <fullName evidence="1">Unnamed protein product</fullName>
    </submittedName>
</protein>
<gene>
    <name evidence="1" type="ORF">Aory04_000851100</name>
</gene>
<evidence type="ECO:0000313" key="2">
    <source>
        <dbReference type="Proteomes" id="UP001165205"/>
    </source>
</evidence>
<evidence type="ECO:0000313" key="1">
    <source>
        <dbReference type="EMBL" id="GMG32882.1"/>
    </source>
</evidence>
<organism evidence="1 2">
    <name type="scientific">Aspergillus oryzae</name>
    <name type="common">Yellow koji mold</name>
    <dbReference type="NCBI Taxonomy" id="5062"/>
    <lineage>
        <taxon>Eukaryota</taxon>
        <taxon>Fungi</taxon>
        <taxon>Dikarya</taxon>
        <taxon>Ascomycota</taxon>
        <taxon>Pezizomycotina</taxon>
        <taxon>Eurotiomycetes</taxon>
        <taxon>Eurotiomycetidae</taxon>
        <taxon>Eurotiales</taxon>
        <taxon>Aspergillaceae</taxon>
        <taxon>Aspergillus</taxon>
        <taxon>Aspergillus subgen. Circumdati</taxon>
    </lineage>
</organism>
<reference evidence="1" key="1">
    <citation type="submission" date="2023-04" db="EMBL/GenBank/DDBJ databases">
        <title>Aspergillus oryzae NBRC 4228.</title>
        <authorList>
            <person name="Ichikawa N."/>
            <person name="Sato H."/>
            <person name="Tonouchi N."/>
        </authorList>
    </citation>
    <scope>NUCLEOTIDE SEQUENCE</scope>
    <source>
        <strain evidence="1">NBRC 4228</strain>
    </source>
</reference>
<accession>A0AAN4YM45</accession>
<comment type="caution">
    <text evidence="1">The sequence shown here is derived from an EMBL/GenBank/DDBJ whole genome shotgun (WGS) entry which is preliminary data.</text>
</comment>
<dbReference type="AlphaFoldDB" id="A0AAN4YM45"/>
<dbReference type="Proteomes" id="UP001165205">
    <property type="component" value="Unassembled WGS sequence"/>
</dbReference>